<dbReference type="Proteomes" id="UP000567885">
    <property type="component" value="Unassembled WGS sequence"/>
</dbReference>
<accession>A0A8H5SG70</accession>
<organism evidence="1 2">
    <name type="scientific">Fusarium heterosporum</name>
    <dbReference type="NCBI Taxonomy" id="42747"/>
    <lineage>
        <taxon>Eukaryota</taxon>
        <taxon>Fungi</taxon>
        <taxon>Dikarya</taxon>
        <taxon>Ascomycota</taxon>
        <taxon>Pezizomycotina</taxon>
        <taxon>Sordariomycetes</taxon>
        <taxon>Hypocreomycetidae</taxon>
        <taxon>Hypocreales</taxon>
        <taxon>Nectriaceae</taxon>
        <taxon>Fusarium</taxon>
        <taxon>Fusarium heterosporum species complex</taxon>
    </lineage>
</organism>
<feature type="non-terminal residue" evidence="1">
    <location>
        <position position="231"/>
    </location>
</feature>
<evidence type="ECO:0000313" key="1">
    <source>
        <dbReference type="EMBL" id="KAF5652780.1"/>
    </source>
</evidence>
<gene>
    <name evidence="1" type="ORF">FHETE_11440</name>
</gene>
<keyword evidence="2" id="KW-1185">Reference proteome</keyword>
<reference evidence="1 2" key="1">
    <citation type="submission" date="2020-05" db="EMBL/GenBank/DDBJ databases">
        <title>Identification and distribution of gene clusters putatively required for synthesis of sphingolipid metabolism inhibitors in phylogenetically diverse species of the filamentous fungus Fusarium.</title>
        <authorList>
            <person name="Kim H.-S."/>
            <person name="Busman M."/>
            <person name="Brown D.W."/>
            <person name="Divon H."/>
            <person name="Uhlig S."/>
            <person name="Proctor R.H."/>
        </authorList>
    </citation>
    <scope>NUCLEOTIDE SEQUENCE [LARGE SCALE GENOMIC DNA]</scope>
    <source>
        <strain evidence="1 2">NRRL 20693</strain>
    </source>
</reference>
<evidence type="ECO:0000313" key="2">
    <source>
        <dbReference type="Proteomes" id="UP000567885"/>
    </source>
</evidence>
<name>A0A8H5SG70_FUSHE</name>
<dbReference type="AlphaFoldDB" id="A0A8H5SG70"/>
<sequence length="231" mass="26660">MTKENILRIVDAQLCKAKKLSDGWLSQLELTKLEDSYFSKQEDDQVLRAIEKALSVITMRQTRKILYLLRWASSPGGRRDKERANPLWWPKEEQSEMRMKDEKEIYTAKLYSVFLGVMTKNPSITGYFKDIAILAKCIFVSLTLDQAPLEHFRALWTVYFIGDIVQGNYKYHGPSLIEFAKHEARSMTRDGDMELTLHGSKAPDDIYVSCKVIELADHIVDGFKPLSYVNN</sequence>
<dbReference type="EMBL" id="JAAGWQ010000675">
    <property type="protein sequence ID" value="KAF5652780.1"/>
    <property type="molecule type" value="Genomic_DNA"/>
</dbReference>
<comment type="caution">
    <text evidence="1">The sequence shown here is derived from an EMBL/GenBank/DDBJ whole genome shotgun (WGS) entry which is preliminary data.</text>
</comment>
<proteinExistence type="predicted"/>
<protein>
    <submittedName>
        <fullName evidence="1">Uncharacterized protein</fullName>
    </submittedName>
</protein>